<proteinExistence type="predicted"/>
<comment type="caution">
    <text evidence="6">The sequence shown here is derived from an EMBL/GenBank/DDBJ whole genome shotgun (WGS) entry which is preliminary data.</text>
</comment>
<dbReference type="EMBL" id="ASHR01000004">
    <property type="protein sequence ID" value="ERG65432.1"/>
    <property type="molecule type" value="Genomic_DNA"/>
</dbReference>
<keyword evidence="3" id="KW-0378">Hydrolase</keyword>
<dbReference type="PANTHER" id="PTHR35901">
    <property type="entry name" value="RIBONUCLEASE VAPC3"/>
    <property type="match status" value="1"/>
</dbReference>
<evidence type="ECO:0000256" key="1">
    <source>
        <dbReference type="ARBA" id="ARBA00022722"/>
    </source>
</evidence>
<evidence type="ECO:0000259" key="5">
    <source>
        <dbReference type="Pfam" id="PF01850"/>
    </source>
</evidence>
<dbReference type="InterPro" id="IPR051619">
    <property type="entry name" value="TypeII_TA_RNase_PINc/VapC"/>
</dbReference>
<dbReference type="GO" id="GO:0016787">
    <property type="term" value="F:hydrolase activity"/>
    <property type="evidence" value="ECO:0007669"/>
    <property type="project" value="UniProtKB-KW"/>
</dbReference>
<reference evidence="6 7" key="1">
    <citation type="journal article" date="2013" name="Genome Announc.">
        <title>First draft genome sequence from a member of the genus agrococcus, isolated from modern microbialites.</title>
        <authorList>
            <person name="White R.A.III."/>
            <person name="Grassa C.J."/>
            <person name="Suttle C.A."/>
        </authorList>
    </citation>
    <scope>NUCLEOTIDE SEQUENCE [LARGE SCALE GENOMIC DNA]</scope>
    <source>
        <strain evidence="6 7">RW1</strain>
    </source>
</reference>
<gene>
    <name evidence="6" type="ORF">L332_13405</name>
</gene>
<dbReference type="InterPro" id="IPR044153">
    <property type="entry name" value="PIN_Pae0151-like"/>
</dbReference>
<dbReference type="PANTHER" id="PTHR35901:SF1">
    <property type="entry name" value="EXONUCLEASE VAPC9"/>
    <property type="match status" value="1"/>
</dbReference>
<dbReference type="AlphaFoldDB" id="U1LTG0"/>
<dbReference type="GO" id="GO:0046872">
    <property type="term" value="F:metal ion binding"/>
    <property type="evidence" value="ECO:0007669"/>
    <property type="project" value="UniProtKB-KW"/>
</dbReference>
<evidence type="ECO:0000256" key="3">
    <source>
        <dbReference type="ARBA" id="ARBA00022801"/>
    </source>
</evidence>
<evidence type="ECO:0000256" key="4">
    <source>
        <dbReference type="ARBA" id="ARBA00022842"/>
    </source>
</evidence>
<accession>U1LTG0</accession>
<dbReference type="Gene3D" id="3.40.50.1010">
    <property type="entry name" value="5'-nuclease"/>
    <property type="match status" value="1"/>
</dbReference>
<keyword evidence="7" id="KW-1185">Reference proteome</keyword>
<sequence length="134" mass="14468">MTVVIDASVTMSWCFEDEASDASDDVFARVVRWGGVVPTLWRYEVANVLVLAARRDRISAAASKRFLSTLDRLALDVVDGAADRLMDLASRFELTAYDAAYLDAAMVRAVPLATRGAALRRAATTAGVALALEE</sequence>
<dbReference type="RefSeq" id="WP_021009401.1">
    <property type="nucleotide sequence ID" value="NZ_ASHR01000004.1"/>
</dbReference>
<dbReference type="Pfam" id="PF01850">
    <property type="entry name" value="PIN"/>
    <property type="match status" value="1"/>
</dbReference>
<dbReference type="CDD" id="cd09873">
    <property type="entry name" value="PIN_Pae0151-like"/>
    <property type="match status" value="1"/>
</dbReference>
<keyword evidence="1" id="KW-0540">Nuclease</keyword>
<evidence type="ECO:0000313" key="7">
    <source>
        <dbReference type="Proteomes" id="UP000016462"/>
    </source>
</evidence>
<organism evidence="6 7">
    <name type="scientific">Agrococcus pavilionensis RW1</name>
    <dbReference type="NCBI Taxonomy" id="1330458"/>
    <lineage>
        <taxon>Bacteria</taxon>
        <taxon>Bacillati</taxon>
        <taxon>Actinomycetota</taxon>
        <taxon>Actinomycetes</taxon>
        <taxon>Micrococcales</taxon>
        <taxon>Microbacteriaceae</taxon>
        <taxon>Agrococcus</taxon>
    </lineage>
</organism>
<name>U1LTG0_9MICO</name>
<dbReference type="SUPFAM" id="SSF88723">
    <property type="entry name" value="PIN domain-like"/>
    <property type="match status" value="1"/>
</dbReference>
<dbReference type="GO" id="GO:0004518">
    <property type="term" value="F:nuclease activity"/>
    <property type="evidence" value="ECO:0007669"/>
    <property type="project" value="UniProtKB-KW"/>
</dbReference>
<keyword evidence="2" id="KW-0479">Metal-binding</keyword>
<feature type="domain" description="PIN" evidence="5">
    <location>
        <begin position="3"/>
        <end position="123"/>
    </location>
</feature>
<dbReference type="InterPro" id="IPR029060">
    <property type="entry name" value="PIN-like_dom_sf"/>
</dbReference>
<evidence type="ECO:0000313" key="6">
    <source>
        <dbReference type="EMBL" id="ERG65432.1"/>
    </source>
</evidence>
<evidence type="ECO:0000256" key="2">
    <source>
        <dbReference type="ARBA" id="ARBA00022723"/>
    </source>
</evidence>
<protein>
    <recommendedName>
        <fullName evidence="5">PIN domain-containing protein</fullName>
    </recommendedName>
</protein>
<dbReference type="InterPro" id="IPR002716">
    <property type="entry name" value="PIN_dom"/>
</dbReference>
<keyword evidence="4" id="KW-0460">Magnesium</keyword>
<dbReference type="Proteomes" id="UP000016462">
    <property type="component" value="Unassembled WGS sequence"/>
</dbReference>